<dbReference type="RefSeq" id="WP_277532580.1">
    <property type="nucleotide sequence ID" value="NZ_JAPDIA010000003.1"/>
</dbReference>
<gene>
    <name evidence="2" type="ORF">OMP40_15610</name>
</gene>
<dbReference type="Proteomes" id="UP001153404">
    <property type="component" value="Unassembled WGS sequence"/>
</dbReference>
<dbReference type="InterPro" id="IPR051465">
    <property type="entry name" value="Cell_Envelope_Struct_Comp"/>
</dbReference>
<accession>A0A9X4KT52</accession>
<evidence type="ECO:0000313" key="2">
    <source>
        <dbReference type="EMBL" id="MDG0810636.1"/>
    </source>
</evidence>
<dbReference type="PROSITE" id="PS51272">
    <property type="entry name" value="SLH"/>
    <property type="match status" value="3"/>
</dbReference>
<dbReference type="PANTHER" id="PTHR43308">
    <property type="entry name" value="OUTER MEMBRANE PROTEIN ALPHA-RELATED"/>
    <property type="match status" value="1"/>
</dbReference>
<comment type="caution">
    <text evidence="2">The sequence shown here is derived from an EMBL/GenBank/DDBJ whole genome shotgun (WGS) entry which is preliminary data.</text>
</comment>
<name>A0A9X4KT52_9BACL</name>
<dbReference type="Pfam" id="PF00395">
    <property type="entry name" value="SLH"/>
    <property type="match status" value="3"/>
</dbReference>
<dbReference type="InterPro" id="IPR001119">
    <property type="entry name" value="SLH_dom"/>
</dbReference>
<protein>
    <submittedName>
        <fullName evidence="2">S-layer homology domain-containing protein</fullName>
    </submittedName>
</protein>
<organism evidence="2 3">
    <name type="scientific">Cohnella rhizosphaerae</name>
    <dbReference type="NCBI Taxonomy" id="1457232"/>
    <lineage>
        <taxon>Bacteria</taxon>
        <taxon>Bacillati</taxon>
        <taxon>Bacillota</taxon>
        <taxon>Bacilli</taxon>
        <taxon>Bacillales</taxon>
        <taxon>Paenibacillaceae</taxon>
        <taxon>Cohnella</taxon>
    </lineage>
</organism>
<proteinExistence type="predicted"/>
<reference evidence="2" key="1">
    <citation type="submission" date="2022-10" db="EMBL/GenBank/DDBJ databases">
        <title>Comparative genomic analysis of Cohnella hashimotonis sp. nov., isolated from the International Space Station.</title>
        <authorList>
            <person name="Simpson A."/>
            <person name="Venkateswaran K."/>
        </authorList>
    </citation>
    <scope>NUCLEOTIDE SEQUENCE</scope>
    <source>
        <strain evidence="2">DSM 28161</strain>
    </source>
</reference>
<feature type="domain" description="SLH" evidence="1">
    <location>
        <begin position="92"/>
        <end position="151"/>
    </location>
</feature>
<evidence type="ECO:0000259" key="1">
    <source>
        <dbReference type="PROSITE" id="PS51272"/>
    </source>
</evidence>
<dbReference type="AlphaFoldDB" id="A0A9X4KT52"/>
<dbReference type="EMBL" id="JAPDIA010000003">
    <property type="protein sequence ID" value="MDG0810636.1"/>
    <property type="molecule type" value="Genomic_DNA"/>
</dbReference>
<feature type="domain" description="SLH" evidence="1">
    <location>
        <begin position="28"/>
        <end position="91"/>
    </location>
</feature>
<feature type="domain" description="SLH" evidence="1">
    <location>
        <begin position="157"/>
        <end position="214"/>
    </location>
</feature>
<dbReference type="PANTHER" id="PTHR43308:SF5">
    <property type="entry name" value="S-LAYER PROTEIN _ PEPTIDOGLYCAN ENDO-BETA-N-ACETYLGLUCOSAMINIDASE"/>
    <property type="match status" value="1"/>
</dbReference>
<sequence length="214" mass="22470">MTNASYDPATGQVTFRPGHFSRFVVAYADVGFNDLQTAPWAETYIRALAAKEIVQGSGDGSFQPDRTVTRAEFVQMLMKGLGLIDGSAASTLSDVKEGAWYYAAAASAQTLGIVQGRSGGKFDAAAPITREEMAVLAYRAAQKAGALASTDGAASQIGSFIDQASISSFAVQAIAVMRQAGVIDGMSDGRFQPKSTATRAESAAIIQRLLFLPQ</sequence>
<keyword evidence="3" id="KW-1185">Reference proteome</keyword>
<evidence type="ECO:0000313" key="3">
    <source>
        <dbReference type="Proteomes" id="UP001153404"/>
    </source>
</evidence>